<reference evidence="1 2" key="1">
    <citation type="submission" date="2022-05" db="EMBL/GenBank/DDBJ databases">
        <title>Identification of Peptoniphilus vaginalis-like Bacteria, Peptoniphilus septimus sp. nov. from Blood Cultures in a Cervical Cancer Patient receiving Chemotherapy: Case and Implications.</title>
        <authorList>
            <person name="Zhan X.-Y."/>
        </authorList>
    </citation>
    <scope>NUCLEOTIDE SEQUENCE [LARGE SCALE GENOMIC DNA]</scope>
    <source>
        <strain evidence="1 2">SAHP1</strain>
    </source>
</reference>
<protein>
    <submittedName>
        <fullName evidence="1">Uncharacterized protein</fullName>
    </submittedName>
</protein>
<proteinExistence type="predicted"/>
<dbReference type="RefSeq" id="WP_250341723.1">
    <property type="nucleotide sequence ID" value="NZ_CP097885.1"/>
</dbReference>
<dbReference type="EMBL" id="CP097885">
    <property type="protein sequence ID" value="URN40912.1"/>
    <property type="molecule type" value="Genomic_DNA"/>
</dbReference>
<gene>
    <name evidence="1" type="ORF">M9426_06555</name>
</gene>
<organism evidence="1 2">
    <name type="scientific">Peptoniphilus genitalis</name>
    <dbReference type="NCBI Taxonomy" id="3036303"/>
    <lineage>
        <taxon>Bacteria</taxon>
        <taxon>Bacillati</taxon>
        <taxon>Bacillota</taxon>
        <taxon>Tissierellia</taxon>
        <taxon>Tissierellales</taxon>
        <taxon>Peptoniphilaceae</taxon>
        <taxon>Peptoniphilus</taxon>
    </lineage>
</organism>
<keyword evidence="2" id="KW-1185">Reference proteome</keyword>
<evidence type="ECO:0000313" key="1">
    <source>
        <dbReference type="EMBL" id="URN40912.1"/>
    </source>
</evidence>
<name>A0ABY4TNR1_9FIRM</name>
<evidence type="ECO:0000313" key="2">
    <source>
        <dbReference type="Proteomes" id="UP001056218"/>
    </source>
</evidence>
<sequence length="151" mass="17533">MAQGKEQKAKKEYNPERLKNVLTNIVSEYMGTQSFATVFHAKLESISPLKFVRDDGIEMYENFLVVPKYRKFTEEEIGHFFVFSGNHEMQVFYYLYESSYPQGSNGRSYHWEGYLEKATLHGTCSCGHDVVVTHGEIIDCRHDFGIKKVKD</sequence>
<dbReference type="Proteomes" id="UP001056218">
    <property type="component" value="Chromosome"/>
</dbReference>
<accession>A0ABY4TNR1</accession>